<protein>
    <submittedName>
        <fullName evidence="1">Uncharacterized protein</fullName>
    </submittedName>
</protein>
<dbReference type="EMBL" id="UINC01062095">
    <property type="protein sequence ID" value="SVB88364.1"/>
    <property type="molecule type" value="Genomic_DNA"/>
</dbReference>
<gene>
    <name evidence="1" type="ORF">METZ01_LOCUS241218</name>
</gene>
<accession>A0A382HLX0</accession>
<organism evidence="1">
    <name type="scientific">marine metagenome</name>
    <dbReference type="NCBI Taxonomy" id="408172"/>
    <lineage>
        <taxon>unclassified sequences</taxon>
        <taxon>metagenomes</taxon>
        <taxon>ecological metagenomes</taxon>
    </lineage>
</organism>
<sequence length="201" mass="24222">KSKKYMGIEERDWLPTYGGPKQIDEGWSDRLIASLNSVDTKYVLYMQEDQWPFKQIDTKLFDKLLNFVRFNDINGLRLHRLTSPYVLDEYEETDHYIQNKKVLKVKKEGGFLLCHQPTIWNREFLLNVSISGEGFRDNEYAGTERVREKYKDPKIFLYNHHWFLEKSASAAGLWIPEIEWEYREVAREREVYKHFNMIKDE</sequence>
<proteinExistence type="predicted"/>
<reference evidence="1" key="1">
    <citation type="submission" date="2018-05" db="EMBL/GenBank/DDBJ databases">
        <authorList>
            <person name="Lanie J.A."/>
            <person name="Ng W.-L."/>
            <person name="Kazmierczak K.M."/>
            <person name="Andrzejewski T.M."/>
            <person name="Davidsen T.M."/>
            <person name="Wayne K.J."/>
            <person name="Tettelin H."/>
            <person name="Glass J.I."/>
            <person name="Rusch D."/>
            <person name="Podicherti R."/>
            <person name="Tsui H.-C.T."/>
            <person name="Winkler M.E."/>
        </authorList>
    </citation>
    <scope>NUCLEOTIDE SEQUENCE</scope>
</reference>
<evidence type="ECO:0000313" key="1">
    <source>
        <dbReference type="EMBL" id="SVB88364.1"/>
    </source>
</evidence>
<dbReference type="AlphaFoldDB" id="A0A382HLX0"/>
<name>A0A382HLX0_9ZZZZ</name>
<feature type="non-terminal residue" evidence="1">
    <location>
        <position position="1"/>
    </location>
</feature>